<dbReference type="InterPro" id="IPR006016">
    <property type="entry name" value="UspA"/>
</dbReference>
<evidence type="ECO:0000259" key="2">
    <source>
        <dbReference type="Pfam" id="PF00582"/>
    </source>
</evidence>
<sequence length="280" mass="30370">MCDSGRFRSLLVGVGADVAPSMAALTDAMELALAYRAKLTVYVFAPDLLQPFPLTLGSSSIWIAQETDRLAKASAHATQTVRQLASEKGIGVSIEHAHSPFDGRYQRFIAMARLHDLTILQADQPSHTWVRPAIEHAIFNTGRPVLITPGTDRRSIGKVAIAWDGSARAARAVRDSLDFLMMADQVNIATVLDTKGSEGLKSADELSNYLTLYGVTTKIAVVANQLGDDEGEAMRLFLASEQVELLVMGAFVHSRLRQAVLGGMTRSLLDKCPVPLMMAY</sequence>
<organism evidence="3 4">
    <name type="scientific">Aquamicrobium defluvii</name>
    <dbReference type="NCBI Taxonomy" id="69279"/>
    <lineage>
        <taxon>Bacteria</taxon>
        <taxon>Pseudomonadati</taxon>
        <taxon>Pseudomonadota</taxon>
        <taxon>Alphaproteobacteria</taxon>
        <taxon>Hyphomicrobiales</taxon>
        <taxon>Phyllobacteriaceae</taxon>
        <taxon>Aquamicrobium</taxon>
    </lineage>
</organism>
<dbReference type="Gene3D" id="3.40.50.12370">
    <property type="match status" value="1"/>
</dbReference>
<comment type="caution">
    <text evidence="3">The sequence shown here is derived from an EMBL/GenBank/DDBJ whole genome shotgun (WGS) entry which is preliminary data.</text>
</comment>
<dbReference type="HOGENOM" id="CLU_049301_5_2_5"/>
<dbReference type="CDD" id="cd00293">
    <property type="entry name" value="USP-like"/>
    <property type="match status" value="1"/>
</dbReference>
<name>A0A011UA57_9HYPH</name>
<dbReference type="AlphaFoldDB" id="A0A011UA57"/>
<dbReference type="InterPro" id="IPR006015">
    <property type="entry name" value="Universal_stress_UspA"/>
</dbReference>
<dbReference type="PRINTS" id="PR01438">
    <property type="entry name" value="UNVRSLSTRESS"/>
</dbReference>
<reference evidence="3 4" key="1">
    <citation type="submission" date="2014-02" db="EMBL/GenBank/DDBJ databases">
        <title>Aquamicrobium defluvii Genome sequencing.</title>
        <authorList>
            <person name="Wang X."/>
        </authorList>
    </citation>
    <scope>NUCLEOTIDE SEQUENCE [LARGE SCALE GENOMIC DNA]</scope>
    <source>
        <strain evidence="3 4">W13Z1</strain>
    </source>
</reference>
<dbReference type="RefSeq" id="WP_035030173.1">
    <property type="nucleotide sequence ID" value="NZ_KK073899.1"/>
</dbReference>
<protein>
    <submittedName>
        <fullName evidence="3">Universal stress protein UspA</fullName>
    </submittedName>
</protein>
<dbReference type="SUPFAM" id="SSF52402">
    <property type="entry name" value="Adenine nucleotide alpha hydrolases-like"/>
    <property type="match status" value="2"/>
</dbReference>
<feature type="domain" description="UspA" evidence="2">
    <location>
        <begin position="158"/>
        <end position="278"/>
    </location>
</feature>
<dbReference type="EMBL" id="JENY01000027">
    <property type="protein sequence ID" value="EXL02996.1"/>
    <property type="molecule type" value="Genomic_DNA"/>
</dbReference>
<evidence type="ECO:0000256" key="1">
    <source>
        <dbReference type="ARBA" id="ARBA00008791"/>
    </source>
</evidence>
<gene>
    <name evidence="3" type="ORF">BG36_13045</name>
</gene>
<dbReference type="eggNOG" id="COG0589">
    <property type="taxonomic scope" value="Bacteria"/>
</dbReference>
<accession>A0A011UA57</accession>
<dbReference type="PATRIC" id="fig|69279.3.peg.3701"/>
<comment type="similarity">
    <text evidence="1">Belongs to the universal stress protein A family.</text>
</comment>
<evidence type="ECO:0000313" key="3">
    <source>
        <dbReference type="EMBL" id="EXL02996.1"/>
    </source>
</evidence>
<proteinExistence type="inferred from homology"/>
<evidence type="ECO:0000313" key="4">
    <source>
        <dbReference type="Proteomes" id="UP000019849"/>
    </source>
</evidence>
<dbReference type="Proteomes" id="UP000019849">
    <property type="component" value="Unassembled WGS sequence"/>
</dbReference>
<dbReference type="Pfam" id="PF00582">
    <property type="entry name" value="Usp"/>
    <property type="match status" value="1"/>
</dbReference>